<evidence type="ECO:0000313" key="8">
    <source>
        <dbReference type="Proteomes" id="UP001381693"/>
    </source>
</evidence>
<dbReference type="GO" id="GO:0043025">
    <property type="term" value="C:neuronal cell body"/>
    <property type="evidence" value="ECO:0007669"/>
    <property type="project" value="TreeGrafter"/>
</dbReference>
<protein>
    <submittedName>
        <fullName evidence="7">Uncharacterized protein</fullName>
    </submittedName>
</protein>
<dbReference type="PANTHER" id="PTHR45080">
    <property type="entry name" value="CONTACTIN 5"/>
    <property type="match status" value="1"/>
</dbReference>
<proteinExistence type="predicted"/>
<evidence type="ECO:0000256" key="1">
    <source>
        <dbReference type="ARBA" id="ARBA00022729"/>
    </source>
</evidence>
<feature type="domain" description="Ig-like" evidence="5">
    <location>
        <begin position="1"/>
        <end position="83"/>
    </location>
</feature>
<evidence type="ECO:0000259" key="5">
    <source>
        <dbReference type="PROSITE" id="PS50835"/>
    </source>
</evidence>
<dbReference type="GO" id="GO:0005886">
    <property type="term" value="C:plasma membrane"/>
    <property type="evidence" value="ECO:0007669"/>
    <property type="project" value="TreeGrafter"/>
</dbReference>
<dbReference type="CDD" id="cd00063">
    <property type="entry name" value="FN3"/>
    <property type="match status" value="1"/>
</dbReference>
<dbReference type="Proteomes" id="UP001381693">
    <property type="component" value="Unassembled WGS sequence"/>
</dbReference>
<dbReference type="InterPro" id="IPR013098">
    <property type="entry name" value="Ig_I-set"/>
</dbReference>
<keyword evidence="1" id="KW-0732">Signal</keyword>
<reference evidence="7 8" key="1">
    <citation type="submission" date="2023-11" db="EMBL/GenBank/DDBJ databases">
        <title>Halocaridina rubra genome assembly.</title>
        <authorList>
            <person name="Smith C."/>
        </authorList>
    </citation>
    <scope>NUCLEOTIDE SEQUENCE [LARGE SCALE GENOMIC DNA]</scope>
    <source>
        <strain evidence="7">EP-1</strain>
        <tissue evidence="7">Whole</tissue>
    </source>
</reference>
<dbReference type="SMART" id="SM00408">
    <property type="entry name" value="IGc2"/>
    <property type="match status" value="1"/>
</dbReference>
<keyword evidence="2" id="KW-0677">Repeat</keyword>
<dbReference type="SUPFAM" id="SSF48726">
    <property type="entry name" value="Immunoglobulin"/>
    <property type="match status" value="1"/>
</dbReference>
<dbReference type="InterPro" id="IPR013783">
    <property type="entry name" value="Ig-like_fold"/>
</dbReference>
<evidence type="ECO:0000256" key="4">
    <source>
        <dbReference type="ARBA" id="ARBA00023319"/>
    </source>
</evidence>
<dbReference type="SMART" id="SM00409">
    <property type="entry name" value="IG"/>
    <property type="match status" value="1"/>
</dbReference>
<keyword evidence="4" id="KW-0393">Immunoglobulin domain</keyword>
<dbReference type="EMBL" id="JAXCGZ010013371">
    <property type="protein sequence ID" value="KAK7072687.1"/>
    <property type="molecule type" value="Genomic_DNA"/>
</dbReference>
<dbReference type="InterPro" id="IPR036179">
    <property type="entry name" value="Ig-like_dom_sf"/>
</dbReference>
<accession>A0AAN8WUZ5</accession>
<evidence type="ECO:0000256" key="2">
    <source>
        <dbReference type="ARBA" id="ARBA00022737"/>
    </source>
</evidence>
<dbReference type="PROSITE" id="PS50853">
    <property type="entry name" value="FN3"/>
    <property type="match status" value="1"/>
</dbReference>
<evidence type="ECO:0000259" key="6">
    <source>
        <dbReference type="PROSITE" id="PS50853"/>
    </source>
</evidence>
<dbReference type="GO" id="GO:0030424">
    <property type="term" value="C:axon"/>
    <property type="evidence" value="ECO:0007669"/>
    <property type="project" value="TreeGrafter"/>
</dbReference>
<comment type="caution">
    <text evidence="7">The sequence shown here is derived from an EMBL/GenBank/DDBJ whole genome shotgun (WGS) entry which is preliminary data.</text>
</comment>
<name>A0AAN8WUZ5_HALRR</name>
<keyword evidence="8" id="KW-1185">Reference proteome</keyword>
<dbReference type="AlphaFoldDB" id="A0AAN8WUZ5"/>
<keyword evidence="3" id="KW-1015">Disulfide bond</keyword>
<dbReference type="SUPFAM" id="SSF49265">
    <property type="entry name" value="Fibronectin type III"/>
    <property type="match status" value="1"/>
</dbReference>
<dbReference type="InterPro" id="IPR007110">
    <property type="entry name" value="Ig-like_dom"/>
</dbReference>
<dbReference type="InterPro" id="IPR003599">
    <property type="entry name" value="Ig_sub"/>
</dbReference>
<feature type="domain" description="Fibronectin type-III" evidence="6">
    <location>
        <begin position="85"/>
        <end position="197"/>
    </location>
</feature>
<organism evidence="7 8">
    <name type="scientific">Halocaridina rubra</name>
    <name type="common">Hawaiian red shrimp</name>
    <dbReference type="NCBI Taxonomy" id="373956"/>
    <lineage>
        <taxon>Eukaryota</taxon>
        <taxon>Metazoa</taxon>
        <taxon>Ecdysozoa</taxon>
        <taxon>Arthropoda</taxon>
        <taxon>Crustacea</taxon>
        <taxon>Multicrustacea</taxon>
        <taxon>Malacostraca</taxon>
        <taxon>Eumalacostraca</taxon>
        <taxon>Eucarida</taxon>
        <taxon>Decapoda</taxon>
        <taxon>Pleocyemata</taxon>
        <taxon>Caridea</taxon>
        <taxon>Atyoidea</taxon>
        <taxon>Atyidae</taxon>
        <taxon>Halocaridina</taxon>
    </lineage>
</organism>
<dbReference type="PANTHER" id="PTHR45080:SF8">
    <property type="entry name" value="IG-LIKE DOMAIN-CONTAINING PROTEIN"/>
    <property type="match status" value="1"/>
</dbReference>
<dbReference type="GO" id="GO:0008046">
    <property type="term" value="F:axon guidance receptor activity"/>
    <property type="evidence" value="ECO:0007669"/>
    <property type="project" value="TreeGrafter"/>
</dbReference>
<dbReference type="Pfam" id="PF07679">
    <property type="entry name" value="I-set"/>
    <property type="match status" value="1"/>
</dbReference>
<gene>
    <name evidence="7" type="ORF">SK128_027831</name>
</gene>
<dbReference type="Pfam" id="PF00041">
    <property type="entry name" value="fn3"/>
    <property type="match status" value="1"/>
</dbReference>
<sequence>DIVRTDDGDTVELVCIVHARPTPRIDWTRNGATVTIDNHVEKQQNGGHRNSIRISQITDTDFGEYVCTAENKFGVVESSISLTGLPKPPHFTSDPNGGEETSYTLTWDTESYYPITEYRLKYRKAKANESTDEPGEWMDMTYEVNNNLETNGLTHAMKHKLDDLEAATDYNAMVQIKNQFMWGDSAEFSFSTRKAPTTTTSTPIITPHITTSTITPTTTINTFVEEIEGPPRASVQEVAQPTKDISGASSVGFSAVLLIITALLLRT</sequence>
<evidence type="ECO:0000313" key="7">
    <source>
        <dbReference type="EMBL" id="KAK7072687.1"/>
    </source>
</evidence>
<dbReference type="InterPro" id="IPR003598">
    <property type="entry name" value="Ig_sub2"/>
</dbReference>
<feature type="non-terminal residue" evidence="7">
    <location>
        <position position="1"/>
    </location>
</feature>
<dbReference type="FunFam" id="2.60.40.10:FF:000032">
    <property type="entry name" value="palladin isoform X1"/>
    <property type="match status" value="1"/>
</dbReference>
<dbReference type="InterPro" id="IPR050958">
    <property type="entry name" value="Cell_Adh-Cytoskel_Orgn"/>
</dbReference>
<evidence type="ECO:0000256" key="3">
    <source>
        <dbReference type="ARBA" id="ARBA00023157"/>
    </source>
</evidence>
<dbReference type="InterPro" id="IPR003961">
    <property type="entry name" value="FN3_dom"/>
</dbReference>
<dbReference type="PROSITE" id="PS50835">
    <property type="entry name" value="IG_LIKE"/>
    <property type="match status" value="1"/>
</dbReference>
<dbReference type="GO" id="GO:0007156">
    <property type="term" value="P:homophilic cell adhesion via plasma membrane adhesion molecules"/>
    <property type="evidence" value="ECO:0007669"/>
    <property type="project" value="TreeGrafter"/>
</dbReference>
<dbReference type="InterPro" id="IPR036116">
    <property type="entry name" value="FN3_sf"/>
</dbReference>
<dbReference type="GO" id="GO:0050808">
    <property type="term" value="P:synapse organization"/>
    <property type="evidence" value="ECO:0007669"/>
    <property type="project" value="TreeGrafter"/>
</dbReference>
<dbReference type="Gene3D" id="2.60.40.10">
    <property type="entry name" value="Immunoglobulins"/>
    <property type="match status" value="2"/>
</dbReference>